<keyword evidence="1" id="KW-0812">Transmembrane</keyword>
<comment type="caution">
    <text evidence="2">The sequence shown here is derived from an EMBL/GenBank/DDBJ whole genome shotgun (WGS) entry which is preliminary data.</text>
</comment>
<feature type="transmembrane region" description="Helical" evidence="1">
    <location>
        <begin position="110"/>
        <end position="136"/>
    </location>
</feature>
<dbReference type="AlphaFoldDB" id="U2MI86"/>
<dbReference type="Proteomes" id="UP000016646">
    <property type="component" value="Unassembled WGS sequence"/>
</dbReference>
<evidence type="ECO:0000313" key="3">
    <source>
        <dbReference type="EMBL" id="ERJ98963.1"/>
    </source>
</evidence>
<sequence length="276" mass="31426">MMQATLKQEWKASRLRILYTSAVIAMVLLGAVLVNFIAYQTKSDHLSLFGMTMYFIGFCCMGIIPLYALVRGSGNMQPILFGDTGWLALLVPERSYAQLGARQLVNLAEYVIYMLPALLYLSFMAPTAGLLFHGAFSEYLPFSVNPGMSYVESIKQLYRFAFAEHFLELVQFGAMGVISFASWQAMFNFAMALYSAFIRTKKPNKFLIVVIIFFLFYFPMRIGTLGFDNDVSDMVRDSSFYGAVLRYSWNHTLRYAIFGAVYFLATGWLMEHKIEV</sequence>
<feature type="transmembrane region" description="Helical" evidence="1">
    <location>
        <begin position="206"/>
        <end position="227"/>
    </location>
</feature>
<dbReference type="Proteomes" id="UP000016412">
    <property type="component" value="Unassembled WGS sequence"/>
</dbReference>
<evidence type="ECO:0000256" key="1">
    <source>
        <dbReference type="SAM" id="Phobius"/>
    </source>
</evidence>
<organism evidence="2 4">
    <name type="scientific">Treponema socranskii subsp. socranskii VPI DR56BR1116 = ATCC 35536</name>
    <dbReference type="NCBI Taxonomy" id="1125725"/>
    <lineage>
        <taxon>Bacteria</taxon>
        <taxon>Pseudomonadati</taxon>
        <taxon>Spirochaetota</taxon>
        <taxon>Spirochaetia</taxon>
        <taxon>Spirochaetales</taxon>
        <taxon>Treponemataceae</taxon>
        <taxon>Treponema</taxon>
    </lineage>
</organism>
<feature type="transmembrane region" description="Helical" evidence="1">
    <location>
        <begin position="17"/>
        <end position="39"/>
    </location>
</feature>
<dbReference type="RefSeq" id="WP_021331641.1">
    <property type="nucleotide sequence ID" value="NZ_AUZJ01000071.1"/>
</dbReference>
<feature type="transmembrane region" description="Helical" evidence="1">
    <location>
        <begin position="51"/>
        <end position="70"/>
    </location>
</feature>
<keyword evidence="1" id="KW-0472">Membrane</keyword>
<gene>
    <name evidence="3" type="ORF">HMPREF0860_1867</name>
    <name evidence="2" type="ORF">HMPREF1325_0882</name>
</gene>
<dbReference type="PATRIC" id="fig|1125725.3.peg.2631"/>
<evidence type="ECO:0000313" key="4">
    <source>
        <dbReference type="Proteomes" id="UP000016412"/>
    </source>
</evidence>
<feature type="transmembrane region" description="Helical" evidence="1">
    <location>
        <begin position="252"/>
        <end position="270"/>
    </location>
</feature>
<dbReference type="EMBL" id="AUZJ01000071">
    <property type="protein sequence ID" value="ERF59430.1"/>
    <property type="molecule type" value="Genomic_DNA"/>
</dbReference>
<accession>U2MI86</accession>
<name>U2MI86_TRESO</name>
<dbReference type="STRING" id="1125725.HMPREF1325_0882"/>
<keyword evidence="5" id="KW-1185">Reference proteome</keyword>
<evidence type="ECO:0000313" key="2">
    <source>
        <dbReference type="EMBL" id="ERF59430.1"/>
    </source>
</evidence>
<evidence type="ECO:0000313" key="5">
    <source>
        <dbReference type="Proteomes" id="UP000016646"/>
    </source>
</evidence>
<protein>
    <recommendedName>
        <fullName evidence="6">ABC-2 family transporter protein</fullName>
    </recommendedName>
</protein>
<reference evidence="4 5" key="1">
    <citation type="submission" date="2013-08" db="EMBL/GenBank/DDBJ databases">
        <authorList>
            <person name="Durkin A.S."/>
            <person name="Haft D.R."/>
            <person name="McCorrison J."/>
            <person name="Torralba M."/>
            <person name="Gillis M."/>
            <person name="Haft D.H."/>
            <person name="Methe B."/>
            <person name="Sutton G."/>
            <person name="Nelson K.E."/>
        </authorList>
    </citation>
    <scope>NUCLEOTIDE SEQUENCE [LARGE SCALE GENOMIC DNA]</scope>
    <source>
        <strain evidence="3 5">ATCC 35536</strain>
        <strain evidence="2 4">VPI DR56BR1116</strain>
    </source>
</reference>
<proteinExistence type="predicted"/>
<evidence type="ECO:0008006" key="6">
    <source>
        <dbReference type="Google" id="ProtNLM"/>
    </source>
</evidence>
<dbReference type="EMBL" id="AVQI01000079">
    <property type="protein sequence ID" value="ERJ98963.1"/>
    <property type="molecule type" value="Genomic_DNA"/>
</dbReference>
<keyword evidence="1" id="KW-1133">Transmembrane helix</keyword>
<dbReference type="OrthoDB" id="357752at2"/>
<feature type="transmembrane region" description="Helical" evidence="1">
    <location>
        <begin position="172"/>
        <end position="194"/>
    </location>
</feature>